<evidence type="ECO:0000313" key="1">
    <source>
        <dbReference type="EMBL" id="KAF2874368.1"/>
    </source>
</evidence>
<dbReference type="Proteomes" id="UP000481861">
    <property type="component" value="Unassembled WGS sequence"/>
</dbReference>
<protein>
    <submittedName>
        <fullName evidence="1">Uncharacterized protein</fullName>
    </submittedName>
</protein>
<proteinExistence type="predicted"/>
<dbReference type="EMBL" id="JAADJZ010000006">
    <property type="protein sequence ID" value="KAF2874368.1"/>
    <property type="molecule type" value="Genomic_DNA"/>
</dbReference>
<organism evidence="1 2">
    <name type="scientific">Massariosphaeria phaeospora</name>
    <dbReference type="NCBI Taxonomy" id="100035"/>
    <lineage>
        <taxon>Eukaryota</taxon>
        <taxon>Fungi</taxon>
        <taxon>Dikarya</taxon>
        <taxon>Ascomycota</taxon>
        <taxon>Pezizomycotina</taxon>
        <taxon>Dothideomycetes</taxon>
        <taxon>Pleosporomycetidae</taxon>
        <taxon>Pleosporales</taxon>
        <taxon>Pleosporales incertae sedis</taxon>
        <taxon>Massariosphaeria</taxon>
    </lineage>
</organism>
<gene>
    <name evidence="1" type="ORF">BDV95DRAFT_616874</name>
</gene>
<evidence type="ECO:0000313" key="2">
    <source>
        <dbReference type="Proteomes" id="UP000481861"/>
    </source>
</evidence>
<sequence>MSSINGGAGNRIALILAAQQKPVTSEEMKRWMQITKVDLFQRLETAKVAAENPAFATQIKPLLDEMSTLWDKWYRMAEKWRRLANIELEDEQMPPEMRDRLDDLEDVSEELHDSEKTADFHAQHVAAQRCWEDFFYFQNPSARQQYDFNKDRKTLDELDKWEDKLIKIYHEFKIGGISRKRPALFRPAPPLPPEPPQGINSMTPTTVFTCDGDGNLTEHEVPEWAVVAACELLQPERPPTREEHALVNLSIVPPVGCPERAERFLDPTFDGSEYFQNLHEWRIFQDHISLVRFGRAIQGEVEILEL</sequence>
<keyword evidence="2" id="KW-1185">Reference proteome</keyword>
<reference evidence="1 2" key="1">
    <citation type="submission" date="2020-01" db="EMBL/GenBank/DDBJ databases">
        <authorList>
            <consortium name="DOE Joint Genome Institute"/>
            <person name="Haridas S."/>
            <person name="Albert R."/>
            <person name="Binder M."/>
            <person name="Bloem J."/>
            <person name="Labutti K."/>
            <person name="Salamov A."/>
            <person name="Andreopoulos B."/>
            <person name="Baker S.E."/>
            <person name="Barry K."/>
            <person name="Bills G."/>
            <person name="Bluhm B.H."/>
            <person name="Cannon C."/>
            <person name="Castanera R."/>
            <person name="Culley D.E."/>
            <person name="Daum C."/>
            <person name="Ezra D."/>
            <person name="Gonzalez J.B."/>
            <person name="Henrissat B."/>
            <person name="Kuo A."/>
            <person name="Liang C."/>
            <person name="Lipzen A."/>
            <person name="Lutzoni F."/>
            <person name="Magnuson J."/>
            <person name="Mondo S."/>
            <person name="Nolan M."/>
            <person name="Ohm R."/>
            <person name="Pangilinan J."/>
            <person name="Park H.-J.H."/>
            <person name="Ramirez L."/>
            <person name="Alfaro M."/>
            <person name="Sun H."/>
            <person name="Tritt A."/>
            <person name="Yoshinaga Y."/>
            <person name="Zwiers L.-H.L."/>
            <person name="Turgeon B.G."/>
            <person name="Goodwin S.B."/>
            <person name="Spatafora J.W."/>
            <person name="Crous P.W."/>
            <person name="Grigoriev I.V."/>
        </authorList>
    </citation>
    <scope>NUCLEOTIDE SEQUENCE [LARGE SCALE GENOMIC DNA]</scope>
    <source>
        <strain evidence="1 2">CBS 611.86</strain>
    </source>
</reference>
<name>A0A7C8IA70_9PLEO</name>
<accession>A0A7C8IA70</accession>
<dbReference type="AlphaFoldDB" id="A0A7C8IA70"/>
<comment type="caution">
    <text evidence="1">The sequence shown here is derived from an EMBL/GenBank/DDBJ whole genome shotgun (WGS) entry which is preliminary data.</text>
</comment>